<feature type="region of interest" description="Disordered" evidence="2">
    <location>
        <begin position="791"/>
        <end position="862"/>
    </location>
</feature>
<feature type="region of interest" description="Disordered" evidence="2">
    <location>
        <begin position="393"/>
        <end position="425"/>
    </location>
</feature>
<name>A0A9P9ABE2_9PEZI</name>
<comment type="caution">
    <text evidence="4">The sequence shown here is derived from an EMBL/GenBank/DDBJ whole genome shotgun (WGS) entry which is preliminary data.</text>
</comment>
<feature type="compositionally biased region" description="Pro residues" evidence="2">
    <location>
        <begin position="710"/>
        <end position="734"/>
    </location>
</feature>
<feature type="compositionally biased region" description="Basic and acidic residues" evidence="2">
    <location>
        <begin position="751"/>
        <end position="767"/>
    </location>
</feature>
<feature type="region of interest" description="Disordered" evidence="2">
    <location>
        <begin position="710"/>
        <end position="777"/>
    </location>
</feature>
<dbReference type="EMBL" id="JAGSXJ010000010">
    <property type="protein sequence ID" value="KAH6687854.1"/>
    <property type="molecule type" value="Genomic_DNA"/>
</dbReference>
<accession>A0A9P9ABE2</accession>
<feature type="region of interest" description="Disordered" evidence="2">
    <location>
        <begin position="207"/>
        <end position="242"/>
    </location>
</feature>
<evidence type="ECO:0000256" key="2">
    <source>
        <dbReference type="SAM" id="MobiDB-lite"/>
    </source>
</evidence>
<sequence length="973" mass="105781">MADIMNILFALLLLLQELSLYFRVLALGPALLLVAHLVMDVIPVWYTQISYGTVPDVVQWMLWLALFPLWWRVAATVRASIPSAYWMLATGAVSCTLRPWVVEFLADEGVLDFGVFVDDNEPLFRIGGWAIDIPPFWSYPFTAYFLSRVDVGNTAAGARLILEAFAQEISQKAVRWISEVAVALAQNNEWARSSPIGAFPIDSRNVKEGAPLDSSAERPITSQGDEAHTATSYAEGQPGSQSVQGVVLQYDKEINRLTDKVNRLQKELRSQNNQSRGLTKTQRLRVEFGVPGEKPASSPRPELPQTLRGYQKSQQPTELQRSFQISAVKTMSEILPTEAPVYRDQPAQTDEVTIPAVAVAQMTDAHVQTDRVADKPKTTLTVMAAQLVVSVEPEEAPGTPTDLKGAGEGPSLVQSSTQTDDAGHPGPVVFYDSSVVERQRLMARLLNKRARKVRRAAHMVAIQKQKKKPSVEIGIIVNVPPQHPRLYAQELPTLQIAAGADIDVEDDTVLDEPMAESQAEDSAPTFVFASPAAAVSQEYEMEDTKEEEEEAGDYEMAPLAPMEVFTHQELALPAPTPQMAPQQTLPDQGNFFPVFATPAFPASHANTTHPVLAQPPVMMQTRAADPTTTACEPGSVQNPPSQSVIPGIGPDFALQDSADTEMKSSQLGSSKVEGMVAPNLVAIPSEQANTPTTTVATIAAVAAVAAAPPAAPPAAKPRPGPAPASAPARAPPTAAPVKPEGRHVKPLGSRRMTEQQRQEAARAREATEAAGLQSLQPTPAAALFQQTGLSTAFAAPPTPDGQPPFQFQGADDTDANDFYGTEQGGEAEGGEGDGKANDAADGDDDMAGDEDKNEEVGPDKPLDNEKILKHFEYLCEKFLVYCDNDMEFPYCTIDIEHFKDLAADNWLNISQCDWRFETVNPSLAQLQESVNSEFGEGIIDDLLKELAEAGYDSERIEQLRPKWLEKWEDMLKL</sequence>
<feature type="coiled-coil region" evidence="1">
    <location>
        <begin position="247"/>
        <end position="281"/>
    </location>
</feature>
<dbReference type="AlphaFoldDB" id="A0A9P9ABE2"/>
<dbReference type="Proteomes" id="UP000770015">
    <property type="component" value="Unassembled WGS sequence"/>
</dbReference>
<gene>
    <name evidence="4" type="ORF">F5X68DRAFT_231395</name>
</gene>
<keyword evidence="3" id="KW-0472">Membrane</keyword>
<evidence type="ECO:0000313" key="5">
    <source>
        <dbReference type="Proteomes" id="UP000770015"/>
    </source>
</evidence>
<feature type="transmembrane region" description="Helical" evidence="3">
    <location>
        <begin position="53"/>
        <end position="71"/>
    </location>
</feature>
<keyword evidence="3" id="KW-0812">Transmembrane</keyword>
<feature type="compositionally biased region" description="Acidic residues" evidence="2">
    <location>
        <begin position="840"/>
        <end position="853"/>
    </location>
</feature>
<protein>
    <submittedName>
        <fullName evidence="4">Uncharacterized protein</fullName>
    </submittedName>
</protein>
<evidence type="ECO:0000256" key="1">
    <source>
        <dbReference type="SAM" id="Coils"/>
    </source>
</evidence>
<keyword evidence="1" id="KW-0175">Coiled coil</keyword>
<dbReference type="OrthoDB" id="10532444at2759"/>
<feature type="region of interest" description="Disordered" evidence="2">
    <location>
        <begin position="290"/>
        <end position="318"/>
    </location>
</feature>
<keyword evidence="3" id="KW-1133">Transmembrane helix</keyword>
<feature type="compositionally biased region" description="Polar residues" evidence="2">
    <location>
        <begin position="220"/>
        <end position="242"/>
    </location>
</feature>
<feature type="transmembrane region" description="Helical" evidence="3">
    <location>
        <begin position="29"/>
        <end position="46"/>
    </location>
</feature>
<evidence type="ECO:0000256" key="3">
    <source>
        <dbReference type="SAM" id="Phobius"/>
    </source>
</evidence>
<evidence type="ECO:0000313" key="4">
    <source>
        <dbReference type="EMBL" id="KAH6687854.1"/>
    </source>
</evidence>
<reference evidence="4" key="1">
    <citation type="journal article" date="2021" name="Nat. Commun.">
        <title>Genetic determinants of endophytism in the Arabidopsis root mycobiome.</title>
        <authorList>
            <person name="Mesny F."/>
            <person name="Miyauchi S."/>
            <person name="Thiergart T."/>
            <person name="Pickel B."/>
            <person name="Atanasova L."/>
            <person name="Karlsson M."/>
            <person name="Huettel B."/>
            <person name="Barry K.W."/>
            <person name="Haridas S."/>
            <person name="Chen C."/>
            <person name="Bauer D."/>
            <person name="Andreopoulos W."/>
            <person name="Pangilinan J."/>
            <person name="LaButti K."/>
            <person name="Riley R."/>
            <person name="Lipzen A."/>
            <person name="Clum A."/>
            <person name="Drula E."/>
            <person name="Henrissat B."/>
            <person name="Kohler A."/>
            <person name="Grigoriev I.V."/>
            <person name="Martin F.M."/>
            <person name="Hacquard S."/>
        </authorList>
    </citation>
    <scope>NUCLEOTIDE SEQUENCE</scope>
    <source>
        <strain evidence="4">MPI-SDFR-AT-0117</strain>
    </source>
</reference>
<keyword evidence="5" id="KW-1185">Reference proteome</keyword>
<proteinExistence type="predicted"/>
<organism evidence="4 5">
    <name type="scientific">Plectosphaerella plurivora</name>
    <dbReference type="NCBI Taxonomy" id="936078"/>
    <lineage>
        <taxon>Eukaryota</taxon>
        <taxon>Fungi</taxon>
        <taxon>Dikarya</taxon>
        <taxon>Ascomycota</taxon>
        <taxon>Pezizomycotina</taxon>
        <taxon>Sordariomycetes</taxon>
        <taxon>Hypocreomycetidae</taxon>
        <taxon>Glomerellales</taxon>
        <taxon>Plectosphaerellaceae</taxon>
        <taxon>Plectosphaerella</taxon>
    </lineage>
</organism>